<keyword evidence="5" id="KW-1185">Reference proteome</keyword>
<proteinExistence type="predicted"/>
<dbReference type="EMBL" id="LVLJ01000472">
    <property type="protein sequence ID" value="OAE33912.1"/>
    <property type="molecule type" value="Genomic_DNA"/>
</dbReference>
<dbReference type="PANTHER" id="PTHR31009">
    <property type="entry name" value="S-ADENOSYL-L-METHIONINE:CARBOXYL METHYLTRANSFERASE FAMILY PROTEIN"/>
    <property type="match status" value="1"/>
</dbReference>
<evidence type="ECO:0000256" key="2">
    <source>
        <dbReference type="ARBA" id="ARBA00022842"/>
    </source>
</evidence>
<dbReference type="InterPro" id="IPR005299">
    <property type="entry name" value="MeTrfase_7"/>
</dbReference>
<name>A0A176WNP7_MARPO</name>
<evidence type="ECO:0000256" key="1">
    <source>
        <dbReference type="ARBA" id="ARBA00022723"/>
    </source>
</evidence>
<dbReference type="AlphaFoldDB" id="A0A176WNP7"/>
<dbReference type="Pfam" id="PF03492">
    <property type="entry name" value="Methyltransf_7"/>
    <property type="match status" value="1"/>
</dbReference>
<dbReference type="Gene3D" id="1.10.1200.270">
    <property type="entry name" value="Methyltransferase, alpha-helical capping domain"/>
    <property type="match status" value="1"/>
</dbReference>
<evidence type="ECO:0000313" key="6">
    <source>
        <dbReference type="Proteomes" id="UP001162541"/>
    </source>
</evidence>
<protein>
    <submittedName>
        <fullName evidence="4">Uncharacterized protein</fullName>
    </submittedName>
</protein>
<dbReference type="Proteomes" id="UP000077202">
    <property type="component" value="Unassembled WGS sequence"/>
</dbReference>
<keyword evidence="2" id="KW-0460">Magnesium</keyword>
<dbReference type="Gene3D" id="3.40.50.150">
    <property type="entry name" value="Vaccinia Virus protein VP39"/>
    <property type="match status" value="1"/>
</dbReference>
<dbReference type="GO" id="GO:0008168">
    <property type="term" value="F:methyltransferase activity"/>
    <property type="evidence" value="ECO:0007669"/>
    <property type="project" value="InterPro"/>
</dbReference>
<dbReference type="InterPro" id="IPR042086">
    <property type="entry name" value="MeTrfase_capping"/>
</dbReference>
<evidence type="ECO:0000313" key="4">
    <source>
        <dbReference type="EMBL" id="OAE33912.1"/>
    </source>
</evidence>
<accession>A0A176WNP7</accession>
<dbReference type="InterPro" id="IPR029063">
    <property type="entry name" value="SAM-dependent_MTases_sf"/>
</dbReference>
<reference evidence="6" key="3">
    <citation type="journal article" date="2020" name="Curr. Biol.">
        <title>Chromatin organization in early land plants reveals an ancestral association between H3K27me3, transposons, and constitutive heterochromatin.</title>
        <authorList>
            <person name="Montgomery S.A."/>
            <person name="Tanizawa Y."/>
            <person name="Galik B."/>
            <person name="Wang N."/>
            <person name="Ito T."/>
            <person name="Mochizuki T."/>
            <person name="Akimcheva S."/>
            <person name="Bowman J.L."/>
            <person name="Cognat V."/>
            <person name="Marechal-Drouard L."/>
            <person name="Ekker H."/>
            <person name="Hong S.F."/>
            <person name="Kohchi T."/>
            <person name="Lin S.S."/>
            <person name="Liu L.D."/>
            <person name="Nakamura Y."/>
            <person name="Valeeva L.R."/>
            <person name="Shakirov E.V."/>
            <person name="Shippen D.E."/>
            <person name="Wei W.L."/>
            <person name="Yagura M."/>
            <person name="Yamaoka S."/>
            <person name="Yamato K.T."/>
            <person name="Liu C."/>
            <person name="Berger F."/>
        </authorList>
    </citation>
    <scope>NUCLEOTIDE SEQUENCE [LARGE SCALE GENOMIC DNA]</scope>
    <source>
        <strain evidence="6">Tak-1</strain>
    </source>
</reference>
<dbReference type="EMBL" id="AP019869">
    <property type="protein sequence ID" value="BBN08905.1"/>
    <property type="molecule type" value="Genomic_DNA"/>
</dbReference>
<organism evidence="4 5">
    <name type="scientific">Marchantia polymorpha subsp. ruderalis</name>
    <dbReference type="NCBI Taxonomy" id="1480154"/>
    <lineage>
        <taxon>Eukaryota</taxon>
        <taxon>Viridiplantae</taxon>
        <taxon>Streptophyta</taxon>
        <taxon>Embryophyta</taxon>
        <taxon>Marchantiophyta</taxon>
        <taxon>Marchantiopsida</taxon>
        <taxon>Marchantiidae</taxon>
        <taxon>Marchantiales</taxon>
        <taxon>Marchantiaceae</taxon>
        <taxon>Marchantia</taxon>
    </lineage>
</organism>
<dbReference type="SUPFAM" id="SSF53335">
    <property type="entry name" value="S-adenosyl-L-methionine-dependent methyltransferases"/>
    <property type="match status" value="1"/>
</dbReference>
<dbReference type="GO" id="GO:0046872">
    <property type="term" value="F:metal ion binding"/>
    <property type="evidence" value="ECO:0007669"/>
    <property type="project" value="UniProtKB-KW"/>
</dbReference>
<evidence type="ECO:0000313" key="3">
    <source>
        <dbReference type="EMBL" id="BBN08905.1"/>
    </source>
</evidence>
<gene>
    <name evidence="4" type="ORF">AXG93_1104s1080</name>
    <name evidence="3" type="ORF">Mp_4g15440</name>
</gene>
<sequence length="376" mass="42540">MTEGTDGKPGTMISKVLTMIGGDGEDSYARNSSFQQEVISSADAVLATGIEQLTLPAPNTGPLVISDLGCSSGPNTVNIVSRLVKMLKSEYQRRGRDDSEFQAYFNDLPSTDFNSLFELLSSERREFFYAGVPGSFYERIFPKSSVNVFLSTNTLHWISQVPSEVTDENSAAYNKGRIWLHGANEHVIDAYKRQGENDMRNFLDARVHELVPGGLLYCIFGSARIENGDTREQYLAPFSEDETSTNVSFVRILEHIWDELIAEGLLTEEQRTRCNLPWYKLSEEELRDILKSYEDVFKIVLLKNIQLPVSRTRDQQELDDSMRMVRSVYAPYFNSVIGAESSAILFARWGERFGQRVQNRTVSSSYCSHVLALLRL</sequence>
<reference evidence="3" key="2">
    <citation type="journal article" date="2019" name="Curr. Biol.">
        <title>Chromatin organization in early land plants reveals an ancestral association between H3K27me3, transposons, and constitutive heterochromatin.</title>
        <authorList>
            <person name="Montgomery S.A."/>
            <person name="Tanizawa Y."/>
            <person name="Galik B."/>
            <person name="Wang N."/>
            <person name="Ito T."/>
            <person name="Mochizuki T."/>
            <person name="Akimcheva S."/>
            <person name="Bowman J."/>
            <person name="Cognat V."/>
            <person name="Drouard L."/>
            <person name="Ekker H."/>
            <person name="Houng S."/>
            <person name="Kohchi T."/>
            <person name="Lin S."/>
            <person name="Liu L.D."/>
            <person name="Nakamura Y."/>
            <person name="Valeeva L.R."/>
            <person name="Shakirov E.V."/>
            <person name="Shippen D.E."/>
            <person name="Wei W."/>
            <person name="Yagura M."/>
            <person name="Yamaoka S."/>
            <person name="Yamato K.T."/>
            <person name="Liu C."/>
            <person name="Berger F."/>
        </authorList>
    </citation>
    <scope>NUCLEOTIDE SEQUENCE [LARGE SCALE GENOMIC DNA]</scope>
    <source>
        <strain evidence="3">Tak-1</strain>
    </source>
</reference>
<evidence type="ECO:0000313" key="5">
    <source>
        <dbReference type="Proteomes" id="UP000077202"/>
    </source>
</evidence>
<reference evidence="4 5" key="1">
    <citation type="submission" date="2016-03" db="EMBL/GenBank/DDBJ databases">
        <title>Mechanisms controlling the formation of the plant cell surface in tip-growing cells are functionally conserved among land plants.</title>
        <authorList>
            <person name="Honkanen S."/>
            <person name="Jones V.A."/>
            <person name="Morieri G."/>
            <person name="Champion C."/>
            <person name="Hetherington A.J."/>
            <person name="Kelly S."/>
            <person name="Saint-Marcoux D."/>
            <person name="Proust H."/>
            <person name="Prescott H."/>
            <person name="Dolan L."/>
        </authorList>
    </citation>
    <scope>NUCLEOTIDE SEQUENCE [LARGE SCALE GENOMIC DNA]</scope>
    <source>
        <strain evidence="5">cv. Tak-1 and cv. Tak-2</strain>
        <tissue evidence="4">Whole gametophyte</tissue>
    </source>
</reference>
<dbReference type="Proteomes" id="UP001162541">
    <property type="component" value="Chromosome 4"/>
</dbReference>
<keyword evidence="1" id="KW-0479">Metal-binding</keyword>